<accession>A0A835XYF6</accession>
<dbReference type="AlphaFoldDB" id="A0A835XYF6"/>
<reference evidence="2" key="1">
    <citation type="journal article" date="2020" name="bioRxiv">
        <title>Comparative genomics of Chlamydomonas.</title>
        <authorList>
            <person name="Craig R.J."/>
            <person name="Hasan A.R."/>
            <person name="Ness R.W."/>
            <person name="Keightley P.D."/>
        </authorList>
    </citation>
    <scope>NUCLEOTIDE SEQUENCE</scope>
    <source>
        <strain evidence="2">CCAP 11/70</strain>
    </source>
</reference>
<organism evidence="2 3">
    <name type="scientific">Edaphochlamys debaryana</name>
    <dbReference type="NCBI Taxonomy" id="47281"/>
    <lineage>
        <taxon>Eukaryota</taxon>
        <taxon>Viridiplantae</taxon>
        <taxon>Chlorophyta</taxon>
        <taxon>core chlorophytes</taxon>
        <taxon>Chlorophyceae</taxon>
        <taxon>CS clade</taxon>
        <taxon>Chlamydomonadales</taxon>
        <taxon>Chlamydomonadales incertae sedis</taxon>
        <taxon>Edaphochlamys</taxon>
    </lineage>
</organism>
<proteinExistence type="predicted"/>
<dbReference type="Proteomes" id="UP000612055">
    <property type="component" value="Unassembled WGS sequence"/>
</dbReference>
<keyword evidence="3" id="KW-1185">Reference proteome</keyword>
<comment type="caution">
    <text evidence="2">The sequence shown here is derived from an EMBL/GenBank/DDBJ whole genome shotgun (WGS) entry which is preliminary data.</text>
</comment>
<feature type="compositionally biased region" description="Low complexity" evidence="1">
    <location>
        <begin position="200"/>
        <end position="218"/>
    </location>
</feature>
<dbReference type="EMBL" id="JAEHOE010000038">
    <property type="protein sequence ID" value="KAG2493382.1"/>
    <property type="molecule type" value="Genomic_DNA"/>
</dbReference>
<sequence length="257" mass="26848">MSPVSWGKSISRRLSTALMRLGSGLGLKTSTSEPVMNTNVEVITSDDDKSPVSRRVADWAKQKASSRRLALTKTSIIVHRHHFERCPPSGRLNATFKLGSLDGRSSALTAELDAQSPPGNSGRTSPLPVLVRVGTQPRDGRESPFLPARHSYNGWASDAEDNAMARGRPGSGDHALPMIGSSAPATPGSPGSSPGGGFVQRGPSLQRPRSPSQPGSLPTLPAGRALSRVQGESRLGKAASSRIHPSMSVPLPADGGS</sequence>
<evidence type="ECO:0000313" key="2">
    <source>
        <dbReference type="EMBL" id="KAG2493382.1"/>
    </source>
</evidence>
<evidence type="ECO:0000256" key="1">
    <source>
        <dbReference type="SAM" id="MobiDB-lite"/>
    </source>
</evidence>
<gene>
    <name evidence="2" type="ORF">HYH03_008514</name>
</gene>
<feature type="compositionally biased region" description="Low complexity" evidence="1">
    <location>
        <begin position="180"/>
        <end position="192"/>
    </location>
</feature>
<evidence type="ECO:0000313" key="3">
    <source>
        <dbReference type="Proteomes" id="UP000612055"/>
    </source>
</evidence>
<protein>
    <submittedName>
        <fullName evidence="2">Uncharacterized protein</fullName>
    </submittedName>
</protein>
<feature type="region of interest" description="Disordered" evidence="1">
    <location>
        <begin position="134"/>
        <end position="257"/>
    </location>
</feature>
<name>A0A835XYF6_9CHLO</name>